<protein>
    <submittedName>
        <fullName evidence="2">Uncharacterized protein</fullName>
    </submittedName>
</protein>
<reference evidence="2 3" key="1">
    <citation type="journal article" date="2018" name="G3 (Bethesda)">
        <title>A High-Quality Reference Genome for the Invasive Mosquitofish Gambusia affinis Using a Chicago Library.</title>
        <authorList>
            <person name="Hoffberg S.L."/>
            <person name="Troendle N.J."/>
            <person name="Glenn T.C."/>
            <person name="Mahmud O."/>
            <person name="Louha S."/>
            <person name="Chalopin D."/>
            <person name="Bennetzen J.L."/>
            <person name="Mauricio R."/>
        </authorList>
    </citation>
    <scope>NUCLEOTIDE SEQUENCE [LARGE SCALE GENOMIC DNA]</scope>
    <source>
        <strain evidence="2">NE01/NJP1002.9</strain>
        <tissue evidence="2">Muscle</tissue>
    </source>
</reference>
<dbReference type="AlphaFoldDB" id="A0A315VK30"/>
<accession>A0A315VK30</accession>
<dbReference type="Proteomes" id="UP000250572">
    <property type="component" value="Unassembled WGS sequence"/>
</dbReference>
<evidence type="ECO:0000256" key="1">
    <source>
        <dbReference type="SAM" id="MobiDB-lite"/>
    </source>
</evidence>
<feature type="region of interest" description="Disordered" evidence="1">
    <location>
        <begin position="1"/>
        <end position="21"/>
    </location>
</feature>
<name>A0A315VK30_GAMAF</name>
<evidence type="ECO:0000313" key="2">
    <source>
        <dbReference type="EMBL" id="PWA23303.1"/>
    </source>
</evidence>
<evidence type="ECO:0000313" key="3">
    <source>
        <dbReference type="Proteomes" id="UP000250572"/>
    </source>
</evidence>
<organism evidence="2 3">
    <name type="scientific">Gambusia affinis</name>
    <name type="common">Western mosquitofish</name>
    <name type="synonym">Heterandria affinis</name>
    <dbReference type="NCBI Taxonomy" id="33528"/>
    <lineage>
        <taxon>Eukaryota</taxon>
        <taxon>Metazoa</taxon>
        <taxon>Chordata</taxon>
        <taxon>Craniata</taxon>
        <taxon>Vertebrata</taxon>
        <taxon>Euteleostomi</taxon>
        <taxon>Actinopterygii</taxon>
        <taxon>Neopterygii</taxon>
        <taxon>Teleostei</taxon>
        <taxon>Neoteleostei</taxon>
        <taxon>Acanthomorphata</taxon>
        <taxon>Ovalentaria</taxon>
        <taxon>Atherinomorphae</taxon>
        <taxon>Cyprinodontiformes</taxon>
        <taxon>Poeciliidae</taxon>
        <taxon>Poeciliinae</taxon>
        <taxon>Gambusia</taxon>
    </lineage>
</organism>
<proteinExistence type="predicted"/>
<keyword evidence="3" id="KW-1185">Reference proteome</keyword>
<comment type="caution">
    <text evidence="2">The sequence shown here is derived from an EMBL/GenBank/DDBJ whole genome shotgun (WGS) entry which is preliminary data.</text>
</comment>
<sequence>MFHVSPPSGRLNDASNFINGSPASSVWEEITNKSYLSRNVEKESDFRIDLSIRACSLSM</sequence>
<gene>
    <name evidence="2" type="ORF">CCH79_00018925</name>
</gene>
<dbReference type="EMBL" id="NHOQ01001616">
    <property type="protein sequence ID" value="PWA23303.1"/>
    <property type="molecule type" value="Genomic_DNA"/>
</dbReference>